<dbReference type="PANTHER" id="PTHR12592:SF0">
    <property type="entry name" value="ATP-DEPENDENT (S)-NAD(P)H-HYDRATE DEHYDRATASE"/>
    <property type="match status" value="1"/>
</dbReference>
<dbReference type="EC" id="4.2.1.136" evidence="6"/>
<name>A0A4Y3KP13_9CELL</name>
<dbReference type="GO" id="GO:0110051">
    <property type="term" value="P:metabolite repair"/>
    <property type="evidence" value="ECO:0007669"/>
    <property type="project" value="TreeGrafter"/>
</dbReference>
<dbReference type="GO" id="GO:0052855">
    <property type="term" value="F:ADP-dependent NAD(P)H-hydrate dehydratase activity"/>
    <property type="evidence" value="ECO:0007669"/>
    <property type="project" value="UniProtKB-UniRule"/>
</dbReference>
<comment type="caution">
    <text evidence="6">Lacks conserved residue(s) required for the propagation of feature annotation.</text>
</comment>
<keyword evidence="9" id="KW-1185">Reference proteome</keyword>
<feature type="binding site" evidence="6">
    <location>
        <position position="230"/>
    </location>
    <ligand>
        <name>AMP</name>
        <dbReference type="ChEBI" id="CHEBI:456215"/>
    </ligand>
</feature>
<evidence type="ECO:0000256" key="3">
    <source>
        <dbReference type="ARBA" id="ARBA00022857"/>
    </source>
</evidence>
<evidence type="ECO:0000259" key="7">
    <source>
        <dbReference type="PROSITE" id="PS51383"/>
    </source>
</evidence>
<keyword evidence="1 6" id="KW-0547">Nucleotide-binding</keyword>
<comment type="catalytic activity">
    <reaction evidence="6">
        <text>(6S)-NADPHX + ADP = AMP + phosphate + NADPH + H(+)</text>
        <dbReference type="Rhea" id="RHEA:32235"/>
        <dbReference type="ChEBI" id="CHEBI:15378"/>
        <dbReference type="ChEBI" id="CHEBI:43474"/>
        <dbReference type="ChEBI" id="CHEBI:57783"/>
        <dbReference type="ChEBI" id="CHEBI:64076"/>
        <dbReference type="ChEBI" id="CHEBI:456215"/>
        <dbReference type="ChEBI" id="CHEBI:456216"/>
        <dbReference type="EC" id="4.2.1.136"/>
    </reaction>
</comment>
<dbReference type="SUPFAM" id="SSF53613">
    <property type="entry name" value="Ribokinase-like"/>
    <property type="match status" value="1"/>
</dbReference>
<feature type="domain" description="YjeF C-terminal" evidence="7">
    <location>
        <begin position="12"/>
        <end position="290"/>
    </location>
</feature>
<dbReference type="RefSeq" id="WP_082156403.1">
    <property type="nucleotide sequence ID" value="NZ_BJLQ01000033.1"/>
</dbReference>
<dbReference type="Pfam" id="PF01256">
    <property type="entry name" value="Carb_kinase"/>
    <property type="match status" value="1"/>
</dbReference>
<dbReference type="EMBL" id="BJLQ01000033">
    <property type="protein sequence ID" value="GEA85396.1"/>
    <property type="molecule type" value="Genomic_DNA"/>
</dbReference>
<evidence type="ECO:0000256" key="6">
    <source>
        <dbReference type="HAMAP-Rule" id="MF_01965"/>
    </source>
</evidence>
<comment type="function">
    <text evidence="6">Catalyzes the dehydration of the S-form of NAD(P)HX at the expense of ADP, which is converted to AMP. Together with NAD(P)HX epimerase, which catalyzes the epimerization of the S- and R-forms, the enzyme allows the repair of both epimers of NAD(P)HX, a damaged form of NAD(P)H that is a result of enzymatic or heat-dependent hydration.</text>
</comment>
<dbReference type="NCBIfam" id="TIGR00196">
    <property type="entry name" value="yjeF_cterm"/>
    <property type="match status" value="1"/>
</dbReference>
<feature type="binding site" evidence="6">
    <location>
        <position position="47"/>
    </location>
    <ligand>
        <name>(6S)-NADPHX</name>
        <dbReference type="ChEBI" id="CHEBI:64076"/>
    </ligand>
</feature>
<organism evidence="8 9">
    <name type="scientific">Cellulomonas gelida</name>
    <dbReference type="NCBI Taxonomy" id="1712"/>
    <lineage>
        <taxon>Bacteria</taxon>
        <taxon>Bacillati</taxon>
        <taxon>Actinomycetota</taxon>
        <taxon>Actinomycetes</taxon>
        <taxon>Micrococcales</taxon>
        <taxon>Cellulomonadaceae</taxon>
        <taxon>Cellulomonas</taxon>
    </lineage>
</organism>
<evidence type="ECO:0000313" key="9">
    <source>
        <dbReference type="Proteomes" id="UP000320461"/>
    </source>
</evidence>
<accession>A0A4Y3KP13</accession>
<dbReference type="InterPro" id="IPR000631">
    <property type="entry name" value="CARKD"/>
</dbReference>
<comment type="cofactor">
    <cofactor evidence="6">
        <name>Mg(2+)</name>
        <dbReference type="ChEBI" id="CHEBI:18420"/>
    </cofactor>
</comment>
<protein>
    <recommendedName>
        <fullName evidence="6">ADP-dependent (S)-NAD(P)H-hydrate dehydratase</fullName>
        <ecNumber evidence="6">4.2.1.136</ecNumber>
    </recommendedName>
    <alternativeName>
        <fullName evidence="6">ADP-dependent NAD(P)HX dehydratase</fullName>
    </alternativeName>
</protein>
<feature type="binding site" evidence="6">
    <location>
        <position position="118"/>
    </location>
    <ligand>
        <name>(6S)-NADPHX</name>
        <dbReference type="ChEBI" id="CHEBI:64076"/>
    </ligand>
</feature>
<proteinExistence type="inferred from homology"/>
<gene>
    <name evidence="6 8" type="primary">nnrD</name>
    <name evidence="8" type="ORF">CGE01nite_26470</name>
</gene>
<keyword evidence="4 6" id="KW-0520">NAD</keyword>
<dbReference type="PANTHER" id="PTHR12592">
    <property type="entry name" value="ATP-DEPENDENT (S)-NAD(P)H-HYDRATE DEHYDRATASE FAMILY MEMBER"/>
    <property type="match status" value="1"/>
</dbReference>
<comment type="subunit">
    <text evidence="6">Homotetramer.</text>
</comment>
<sequence length="293" mass="28844">MADDDTHAVQPLTPAVLRSWPLPDRHGSKDERGAVLVVGGARGTPGAAMLAGLAALRVGAGRLTLAVASSGAVAVAVAVPEAGVIPLPETASGSVRGAPADVLADELERADVVVVGPGLDDPAGTRSVIDDVCGAVPATTPVLLDAFALGVLPAMADARRALAGRLVLTPNESEAARLLGGAELTAREAAAAIAERYEAVVALSGHVAAPGGEAWASASGHSGLGTSGSGDVLAGAVAGLLAAGTDLARATCWGVALHTGAGDRLTAEVGPIGFLARELVDALPRVLLEYQAS</sequence>
<dbReference type="HAMAP" id="MF_01965">
    <property type="entry name" value="NADHX_dehydratase"/>
    <property type="match status" value="1"/>
</dbReference>
<dbReference type="AlphaFoldDB" id="A0A4Y3KP13"/>
<dbReference type="GO" id="GO:0005524">
    <property type="term" value="F:ATP binding"/>
    <property type="evidence" value="ECO:0007669"/>
    <property type="project" value="UniProtKB-KW"/>
</dbReference>
<keyword evidence="5 6" id="KW-0456">Lyase</keyword>
<keyword evidence="2 6" id="KW-0067">ATP-binding</keyword>
<comment type="similarity">
    <text evidence="6">Belongs to the NnrD/CARKD family.</text>
</comment>
<keyword evidence="3 6" id="KW-0521">NADP</keyword>
<evidence type="ECO:0000256" key="5">
    <source>
        <dbReference type="ARBA" id="ARBA00023239"/>
    </source>
</evidence>
<dbReference type="GO" id="GO:0052856">
    <property type="term" value="F:NAD(P)HX epimerase activity"/>
    <property type="evidence" value="ECO:0007669"/>
    <property type="project" value="TreeGrafter"/>
</dbReference>
<reference evidence="8 9" key="1">
    <citation type="submission" date="2019-06" db="EMBL/GenBank/DDBJ databases">
        <title>Whole genome shotgun sequence of Cellulomonas gelida NBRC 3748.</title>
        <authorList>
            <person name="Hosoyama A."/>
            <person name="Uohara A."/>
            <person name="Ohji S."/>
            <person name="Ichikawa N."/>
        </authorList>
    </citation>
    <scope>NUCLEOTIDE SEQUENCE [LARGE SCALE GENOMIC DNA]</scope>
    <source>
        <strain evidence="8 9">NBRC 3748</strain>
    </source>
</reference>
<comment type="catalytic activity">
    <reaction evidence="6">
        <text>(6S)-NADHX + ADP = AMP + phosphate + NADH + H(+)</text>
        <dbReference type="Rhea" id="RHEA:32223"/>
        <dbReference type="ChEBI" id="CHEBI:15378"/>
        <dbReference type="ChEBI" id="CHEBI:43474"/>
        <dbReference type="ChEBI" id="CHEBI:57945"/>
        <dbReference type="ChEBI" id="CHEBI:64074"/>
        <dbReference type="ChEBI" id="CHEBI:456215"/>
        <dbReference type="ChEBI" id="CHEBI:456216"/>
        <dbReference type="EC" id="4.2.1.136"/>
    </reaction>
</comment>
<feature type="binding site" evidence="6">
    <location>
        <position position="231"/>
    </location>
    <ligand>
        <name>(6S)-NADPHX</name>
        <dbReference type="ChEBI" id="CHEBI:64076"/>
    </ligand>
</feature>
<evidence type="ECO:0000256" key="1">
    <source>
        <dbReference type="ARBA" id="ARBA00022741"/>
    </source>
</evidence>
<comment type="caution">
    <text evidence="8">The sequence shown here is derived from an EMBL/GenBank/DDBJ whole genome shotgun (WGS) entry which is preliminary data.</text>
</comment>
<dbReference type="Proteomes" id="UP000320461">
    <property type="component" value="Unassembled WGS sequence"/>
</dbReference>
<dbReference type="GO" id="GO:0046496">
    <property type="term" value="P:nicotinamide nucleotide metabolic process"/>
    <property type="evidence" value="ECO:0007669"/>
    <property type="project" value="UniProtKB-UniRule"/>
</dbReference>
<evidence type="ECO:0000256" key="2">
    <source>
        <dbReference type="ARBA" id="ARBA00022840"/>
    </source>
</evidence>
<dbReference type="PROSITE" id="PS51383">
    <property type="entry name" value="YJEF_C_3"/>
    <property type="match status" value="1"/>
</dbReference>
<evidence type="ECO:0000256" key="4">
    <source>
        <dbReference type="ARBA" id="ARBA00023027"/>
    </source>
</evidence>
<dbReference type="Gene3D" id="3.40.1190.20">
    <property type="match status" value="1"/>
</dbReference>
<dbReference type="InterPro" id="IPR029056">
    <property type="entry name" value="Ribokinase-like"/>
</dbReference>
<evidence type="ECO:0000313" key="8">
    <source>
        <dbReference type="EMBL" id="GEA85396.1"/>
    </source>
</evidence>